<keyword evidence="2 5" id="KW-0812">Transmembrane</keyword>
<evidence type="ECO:0000256" key="4">
    <source>
        <dbReference type="ARBA" id="ARBA00023136"/>
    </source>
</evidence>
<protein>
    <submittedName>
        <fullName evidence="8">DC-STAMP domain-containing protein 1-like</fullName>
    </submittedName>
</protein>
<name>A0ABM0MYZ5_SACKO</name>
<dbReference type="Proteomes" id="UP000694865">
    <property type="component" value="Unplaced"/>
</dbReference>
<evidence type="ECO:0000313" key="7">
    <source>
        <dbReference type="Proteomes" id="UP000694865"/>
    </source>
</evidence>
<accession>A0ABM0MYZ5</accession>
<dbReference type="InterPro" id="IPR051856">
    <property type="entry name" value="CSR-E3_Ligase_Protein"/>
</dbReference>
<feature type="transmembrane region" description="Helical" evidence="5">
    <location>
        <begin position="123"/>
        <end position="141"/>
    </location>
</feature>
<keyword evidence="4 5" id="KW-0472">Membrane</keyword>
<feature type="transmembrane region" description="Helical" evidence="5">
    <location>
        <begin position="539"/>
        <end position="556"/>
    </location>
</feature>
<feature type="non-terminal residue" evidence="8">
    <location>
        <position position="574"/>
    </location>
</feature>
<sequence>MSRIASVHNGKFNLNGPSIAELLNTGLHSVLSHTCPFCERLLWSKASEYRVVKALLGFCFGAGVGAALYYIILIRLPFTEKEKVYLGGTIGLLLSIGFAFSVQVRCTVVLVTPYLFSRYGRNILTTMTMTLLITGPVANIFHNAEELSRSISCTAALAHNNSELLFELMHQPFTGVMDDLKDQSENINEISHEMKQEFIAIEEEVEDDKDGKKYKNDRKRGKGKKTEDNYKDKLDYRCKDIFEQGVEECKGTFRRAERDCRNTIAVPVVKDVLCSPMKLTFLCNIVTAYSSLCDTDEAVNPGMGKTYQSADEAVNEFDTNFEVAIGWQVQQGTEEIDLKTSSDIQLAVSNEFKSRSQWITMLVTIIKSIIAFNFVLMFLSAHSYSKKFISEITFDNVYITSYFRKIENRRKQQKKRILLPLKKAETKEIVIPTKISLLADEKRKLGKGVVRLLLNVLVSLIICTFDYLLFHILDIVQRHSEVTIQLKGVHAIRVKVHGEGAIAHLFRTMLSGFNSRHELDSMSTNTECLPYPNHVPNDTIYTIFIGWGIVFILLYVEAYGLRLRRVICSFFFPK</sequence>
<dbReference type="Pfam" id="PF07782">
    <property type="entry name" value="DC_STAMP"/>
    <property type="match status" value="1"/>
</dbReference>
<comment type="subcellular location">
    <subcellularLocation>
        <location evidence="1">Membrane</location>
        <topology evidence="1">Multi-pass membrane protein</topology>
    </subcellularLocation>
</comment>
<keyword evidence="7" id="KW-1185">Reference proteome</keyword>
<feature type="transmembrane region" description="Helical" evidence="5">
    <location>
        <begin position="51"/>
        <end position="72"/>
    </location>
</feature>
<feature type="domain" description="Dendritic cell-specific transmembrane protein-like" evidence="6">
    <location>
        <begin position="394"/>
        <end position="574"/>
    </location>
</feature>
<dbReference type="InterPro" id="IPR012858">
    <property type="entry name" value="DC_STAMP-like"/>
</dbReference>
<feature type="transmembrane region" description="Helical" evidence="5">
    <location>
        <begin position="84"/>
        <end position="111"/>
    </location>
</feature>
<evidence type="ECO:0000256" key="5">
    <source>
        <dbReference type="SAM" id="Phobius"/>
    </source>
</evidence>
<reference evidence="8" key="1">
    <citation type="submission" date="2025-08" db="UniProtKB">
        <authorList>
            <consortium name="RefSeq"/>
        </authorList>
    </citation>
    <scope>IDENTIFICATION</scope>
    <source>
        <tissue evidence="8">Testes</tissue>
    </source>
</reference>
<evidence type="ECO:0000313" key="8">
    <source>
        <dbReference type="RefSeq" id="XP_006825236.1"/>
    </source>
</evidence>
<gene>
    <name evidence="8" type="primary">LOC102801632</name>
</gene>
<evidence type="ECO:0000256" key="3">
    <source>
        <dbReference type="ARBA" id="ARBA00022989"/>
    </source>
</evidence>
<evidence type="ECO:0000259" key="6">
    <source>
        <dbReference type="Pfam" id="PF07782"/>
    </source>
</evidence>
<dbReference type="GeneID" id="102801632"/>
<feature type="transmembrane region" description="Helical" evidence="5">
    <location>
        <begin position="358"/>
        <end position="379"/>
    </location>
</feature>
<feature type="transmembrane region" description="Helical" evidence="5">
    <location>
        <begin position="452"/>
        <end position="473"/>
    </location>
</feature>
<keyword evidence="3 5" id="KW-1133">Transmembrane helix</keyword>
<dbReference type="PANTHER" id="PTHR21041">
    <property type="entry name" value="DENDRITIC CELL-SPECIFIC TRANSMEMBRANE PROTEIN"/>
    <property type="match status" value="1"/>
</dbReference>
<evidence type="ECO:0000256" key="1">
    <source>
        <dbReference type="ARBA" id="ARBA00004141"/>
    </source>
</evidence>
<dbReference type="RefSeq" id="XP_006825236.1">
    <property type="nucleotide sequence ID" value="XM_006825173.1"/>
</dbReference>
<organism evidence="7 8">
    <name type="scientific">Saccoglossus kowalevskii</name>
    <name type="common">Acorn worm</name>
    <dbReference type="NCBI Taxonomy" id="10224"/>
    <lineage>
        <taxon>Eukaryota</taxon>
        <taxon>Metazoa</taxon>
        <taxon>Hemichordata</taxon>
        <taxon>Enteropneusta</taxon>
        <taxon>Harrimaniidae</taxon>
        <taxon>Saccoglossus</taxon>
    </lineage>
</organism>
<dbReference type="PANTHER" id="PTHR21041:SF17">
    <property type="entry name" value="E3 UBIQUITIN-PROTEIN LIGASE DCST1"/>
    <property type="match status" value="1"/>
</dbReference>
<evidence type="ECO:0000256" key="2">
    <source>
        <dbReference type="ARBA" id="ARBA00022692"/>
    </source>
</evidence>
<proteinExistence type="predicted"/>